<evidence type="ECO:0000256" key="3">
    <source>
        <dbReference type="ARBA" id="ARBA00023082"/>
    </source>
</evidence>
<dbReference type="AlphaFoldDB" id="V4TEM1"/>
<dbReference type="Gene3D" id="1.10.1740.10">
    <property type="match status" value="1"/>
</dbReference>
<evidence type="ECO:0000256" key="6">
    <source>
        <dbReference type="SAM" id="MobiDB-lite"/>
    </source>
</evidence>
<dbReference type="EMBL" id="AWXZ01000030">
    <property type="protein sequence ID" value="ESR24643.1"/>
    <property type="molecule type" value="Genomic_DNA"/>
</dbReference>
<evidence type="ECO:0000259" key="7">
    <source>
        <dbReference type="Pfam" id="PF04542"/>
    </source>
</evidence>
<evidence type="ECO:0000256" key="4">
    <source>
        <dbReference type="ARBA" id="ARBA00023125"/>
    </source>
</evidence>
<dbReference type="SUPFAM" id="SSF88946">
    <property type="entry name" value="Sigma2 domain of RNA polymerase sigma factors"/>
    <property type="match status" value="1"/>
</dbReference>
<dbReference type="InterPro" id="IPR013249">
    <property type="entry name" value="RNA_pol_sigma70_r4_t2"/>
</dbReference>
<dbReference type="GO" id="GO:0016987">
    <property type="term" value="F:sigma factor activity"/>
    <property type="evidence" value="ECO:0007669"/>
    <property type="project" value="UniProtKB-KW"/>
</dbReference>
<evidence type="ECO:0000256" key="2">
    <source>
        <dbReference type="ARBA" id="ARBA00023015"/>
    </source>
</evidence>
<dbReference type="STRING" id="631454.N177_2323"/>
<dbReference type="GO" id="GO:0003677">
    <property type="term" value="F:DNA binding"/>
    <property type="evidence" value="ECO:0007669"/>
    <property type="project" value="UniProtKB-KW"/>
</dbReference>
<dbReference type="InterPro" id="IPR013324">
    <property type="entry name" value="RNA_pol_sigma_r3/r4-like"/>
</dbReference>
<name>V4TEM1_9HYPH</name>
<comment type="caution">
    <text evidence="9">The sequence shown here is derived from an EMBL/GenBank/DDBJ whole genome shotgun (WGS) entry which is preliminary data.</text>
</comment>
<evidence type="ECO:0000259" key="8">
    <source>
        <dbReference type="Pfam" id="PF08281"/>
    </source>
</evidence>
<dbReference type="PANTHER" id="PTHR43133:SF8">
    <property type="entry name" value="RNA POLYMERASE SIGMA FACTOR HI_1459-RELATED"/>
    <property type="match status" value="1"/>
</dbReference>
<dbReference type="Pfam" id="PF08281">
    <property type="entry name" value="Sigma70_r4_2"/>
    <property type="match status" value="1"/>
</dbReference>
<dbReference type="Gene3D" id="1.10.10.10">
    <property type="entry name" value="Winged helix-like DNA-binding domain superfamily/Winged helix DNA-binding domain"/>
    <property type="match status" value="1"/>
</dbReference>
<dbReference type="NCBIfam" id="TIGR02937">
    <property type="entry name" value="sigma70-ECF"/>
    <property type="match status" value="1"/>
</dbReference>
<evidence type="ECO:0000256" key="1">
    <source>
        <dbReference type="ARBA" id="ARBA00010641"/>
    </source>
</evidence>
<dbReference type="RefSeq" id="WP_023432452.1">
    <property type="nucleotide sequence ID" value="NZ_AWXZ01000030.1"/>
</dbReference>
<feature type="compositionally biased region" description="Basic and acidic residues" evidence="6">
    <location>
        <begin position="207"/>
        <end position="228"/>
    </location>
</feature>
<keyword evidence="3" id="KW-0731">Sigma factor</keyword>
<keyword evidence="4" id="KW-0238">DNA-binding</keyword>
<keyword evidence="5" id="KW-0804">Transcription</keyword>
<accession>V4TEM1</accession>
<reference evidence="9 10" key="1">
    <citation type="journal article" date="2014" name="Genome Announc.">
        <title>Draft Genome Sequence of Lutibaculum baratangense Strain AMV1T, Isolated from a Mud Volcano in Andamans, India.</title>
        <authorList>
            <person name="Singh A."/>
            <person name="Sreenivas A."/>
            <person name="Sathyanarayana Reddy G."/>
            <person name="Pinnaka A.K."/>
            <person name="Shivaji S."/>
        </authorList>
    </citation>
    <scope>NUCLEOTIDE SEQUENCE [LARGE SCALE GENOMIC DNA]</scope>
    <source>
        <strain evidence="9 10">AMV1</strain>
    </source>
</reference>
<protein>
    <submittedName>
        <fullName evidence="9">RNA polymerase sigma factor RpoE</fullName>
    </submittedName>
</protein>
<proteinExistence type="inferred from homology"/>
<evidence type="ECO:0000256" key="5">
    <source>
        <dbReference type="ARBA" id="ARBA00023163"/>
    </source>
</evidence>
<dbReference type="SUPFAM" id="SSF88659">
    <property type="entry name" value="Sigma3 and sigma4 domains of RNA polymerase sigma factors"/>
    <property type="match status" value="1"/>
</dbReference>
<dbReference type="InterPro" id="IPR007627">
    <property type="entry name" value="RNA_pol_sigma70_r2"/>
</dbReference>
<dbReference type="InterPro" id="IPR039425">
    <property type="entry name" value="RNA_pol_sigma-70-like"/>
</dbReference>
<dbReference type="Proteomes" id="UP000017819">
    <property type="component" value="Unassembled WGS sequence"/>
</dbReference>
<gene>
    <name evidence="9" type="ORF">N177_2323</name>
</gene>
<keyword evidence="10" id="KW-1185">Reference proteome</keyword>
<sequence>MRTEAAVSADDSSQDEAEALQRGDEQVFRRLYDAYGSSLIALARTFVRDRATAEEVVQDTWIAVLTGISRFERRSSLKSWIFSILVNKARTRAKREHRSVPFSAMLVEDADGAVDASRFDRAGMWSDPPHEFDVHDPERVVGGRQMMEHLAAALEDLPPSQRAVVVMRDVEGHDMRETCRILGISEGNQRVLLHRARARLRSRLEQIASDRDARPPGRRERRVTESDAGRLPSDIPVENERR</sequence>
<feature type="domain" description="RNA polymerase sigma-70 region 2" evidence="7">
    <location>
        <begin position="31"/>
        <end position="98"/>
    </location>
</feature>
<dbReference type="eggNOG" id="COG1595">
    <property type="taxonomic scope" value="Bacteria"/>
</dbReference>
<organism evidence="9 10">
    <name type="scientific">Lutibaculum baratangense AMV1</name>
    <dbReference type="NCBI Taxonomy" id="631454"/>
    <lineage>
        <taxon>Bacteria</taxon>
        <taxon>Pseudomonadati</taxon>
        <taxon>Pseudomonadota</taxon>
        <taxon>Alphaproteobacteria</taxon>
        <taxon>Hyphomicrobiales</taxon>
        <taxon>Tepidamorphaceae</taxon>
        <taxon>Lutibaculum</taxon>
    </lineage>
</organism>
<evidence type="ECO:0000313" key="10">
    <source>
        <dbReference type="Proteomes" id="UP000017819"/>
    </source>
</evidence>
<feature type="domain" description="RNA polymerase sigma factor 70 region 4 type 2" evidence="8">
    <location>
        <begin position="150"/>
        <end position="200"/>
    </location>
</feature>
<evidence type="ECO:0000313" key="9">
    <source>
        <dbReference type="EMBL" id="ESR24643.1"/>
    </source>
</evidence>
<dbReference type="GO" id="GO:0006352">
    <property type="term" value="P:DNA-templated transcription initiation"/>
    <property type="evidence" value="ECO:0007669"/>
    <property type="project" value="InterPro"/>
</dbReference>
<dbReference type="OrthoDB" id="9780326at2"/>
<comment type="similarity">
    <text evidence="1">Belongs to the sigma-70 factor family. ECF subfamily.</text>
</comment>
<dbReference type="InterPro" id="IPR014284">
    <property type="entry name" value="RNA_pol_sigma-70_dom"/>
</dbReference>
<feature type="region of interest" description="Disordered" evidence="6">
    <location>
        <begin position="207"/>
        <end position="242"/>
    </location>
</feature>
<dbReference type="InterPro" id="IPR036388">
    <property type="entry name" value="WH-like_DNA-bd_sf"/>
</dbReference>
<dbReference type="PANTHER" id="PTHR43133">
    <property type="entry name" value="RNA POLYMERASE ECF-TYPE SIGMA FACTO"/>
    <property type="match status" value="1"/>
</dbReference>
<dbReference type="InterPro" id="IPR013325">
    <property type="entry name" value="RNA_pol_sigma_r2"/>
</dbReference>
<dbReference type="Pfam" id="PF04542">
    <property type="entry name" value="Sigma70_r2"/>
    <property type="match status" value="1"/>
</dbReference>
<keyword evidence="2" id="KW-0805">Transcription regulation</keyword>